<keyword evidence="3" id="KW-1185">Reference proteome</keyword>
<reference evidence="2" key="4">
    <citation type="submission" date="2019-03" db="UniProtKB">
        <authorList>
            <consortium name="EnsemblPlants"/>
        </authorList>
    </citation>
    <scope>IDENTIFICATION</scope>
</reference>
<dbReference type="CDD" id="cd10910">
    <property type="entry name" value="PIN_limkain_b1_N_like"/>
    <property type="match status" value="1"/>
</dbReference>
<reference evidence="2" key="5">
    <citation type="journal article" date="2021" name="G3 (Bethesda)">
        <title>Aegilops tauschii genome assembly Aet v5.0 features greater sequence contiguity and improved annotation.</title>
        <authorList>
            <person name="Wang L."/>
            <person name="Zhu T."/>
            <person name="Rodriguez J.C."/>
            <person name="Deal K.R."/>
            <person name="Dubcovsky J."/>
            <person name="McGuire P.E."/>
            <person name="Lux T."/>
            <person name="Spannagl M."/>
            <person name="Mayer K.F.X."/>
            <person name="Baldrich P."/>
            <person name="Meyers B.C."/>
            <person name="Huo N."/>
            <person name="Gu Y.Q."/>
            <person name="Zhou H."/>
            <person name="Devos K.M."/>
            <person name="Bennetzen J.L."/>
            <person name="Unver T."/>
            <person name="Budak H."/>
            <person name="Gulick P.J."/>
            <person name="Galiba G."/>
            <person name="Kalapos B."/>
            <person name="Nelson D.R."/>
            <person name="Li P."/>
            <person name="You F.M."/>
            <person name="Luo M.C."/>
            <person name="Dvorak J."/>
        </authorList>
    </citation>
    <scope>NUCLEOTIDE SEQUENCE [LARGE SCALE GENOMIC DNA]</scope>
    <source>
        <strain evidence="2">cv. AL8/78</strain>
    </source>
</reference>
<dbReference type="InterPro" id="IPR024768">
    <property type="entry name" value="Marf1"/>
</dbReference>
<evidence type="ECO:0000313" key="3">
    <source>
        <dbReference type="Proteomes" id="UP000015105"/>
    </source>
</evidence>
<reference evidence="3" key="2">
    <citation type="journal article" date="2017" name="Nat. Plants">
        <title>The Aegilops tauschii genome reveals multiple impacts of transposons.</title>
        <authorList>
            <person name="Zhao G."/>
            <person name="Zou C."/>
            <person name="Li K."/>
            <person name="Wang K."/>
            <person name="Li T."/>
            <person name="Gao L."/>
            <person name="Zhang X."/>
            <person name="Wang H."/>
            <person name="Yang Z."/>
            <person name="Liu X."/>
            <person name="Jiang W."/>
            <person name="Mao L."/>
            <person name="Kong X."/>
            <person name="Jiao Y."/>
            <person name="Jia J."/>
        </authorList>
    </citation>
    <scope>NUCLEOTIDE SEQUENCE [LARGE SCALE GENOMIC DNA]</scope>
    <source>
        <strain evidence="3">cv. AL8/78</strain>
    </source>
</reference>
<dbReference type="Pfam" id="PF01936">
    <property type="entry name" value="NYN"/>
    <property type="match status" value="1"/>
</dbReference>
<dbReference type="GO" id="GO:0010468">
    <property type="term" value="P:regulation of gene expression"/>
    <property type="evidence" value="ECO:0007669"/>
    <property type="project" value="InterPro"/>
</dbReference>
<protein>
    <recommendedName>
        <fullName evidence="1">NYN domain-containing protein</fullName>
    </recommendedName>
</protein>
<name>A0A453AZ18_AEGTS</name>
<reference evidence="3" key="1">
    <citation type="journal article" date="2014" name="Science">
        <title>Ancient hybridizations among the ancestral genomes of bread wheat.</title>
        <authorList>
            <consortium name="International Wheat Genome Sequencing Consortium,"/>
            <person name="Marcussen T."/>
            <person name="Sandve S.R."/>
            <person name="Heier L."/>
            <person name="Spannagl M."/>
            <person name="Pfeifer M."/>
            <person name="Jakobsen K.S."/>
            <person name="Wulff B.B."/>
            <person name="Steuernagel B."/>
            <person name="Mayer K.F."/>
            <person name="Olsen O.A."/>
        </authorList>
    </citation>
    <scope>NUCLEOTIDE SEQUENCE [LARGE SCALE GENOMIC DNA]</scope>
    <source>
        <strain evidence="3">cv. AL8/78</strain>
    </source>
</reference>
<dbReference type="AlphaFoldDB" id="A0A453AZ18"/>
<dbReference type="GO" id="GO:0005777">
    <property type="term" value="C:peroxisome"/>
    <property type="evidence" value="ECO:0007669"/>
    <property type="project" value="InterPro"/>
</dbReference>
<dbReference type="Gramene" id="AET2Gv20308600.20">
    <property type="protein sequence ID" value="AET2Gv20308600.20"/>
    <property type="gene ID" value="AET2Gv20308600"/>
</dbReference>
<evidence type="ECO:0000313" key="2">
    <source>
        <dbReference type="EnsemblPlants" id="AET2Gv20308600.20"/>
    </source>
</evidence>
<sequence>MGEYAAAKTAVWWDIENCAVPRNCDPHLIVQNMSSALATAGYVGPISVSAYGDTSGIAHNVQHALSSTGVSLHHVPAGTVPPPPPRPSFSQIPNHTPLCSSYLIARAVVVRSPLANACGLRRFDGWYTRWICRRYSRMIVES</sequence>
<reference evidence="2" key="3">
    <citation type="journal article" date="2017" name="Nature">
        <title>Genome sequence of the progenitor of the wheat D genome Aegilops tauschii.</title>
        <authorList>
            <person name="Luo M.C."/>
            <person name="Gu Y.Q."/>
            <person name="Puiu D."/>
            <person name="Wang H."/>
            <person name="Twardziok S.O."/>
            <person name="Deal K.R."/>
            <person name="Huo N."/>
            <person name="Zhu T."/>
            <person name="Wang L."/>
            <person name="Wang Y."/>
            <person name="McGuire P.E."/>
            <person name="Liu S."/>
            <person name="Long H."/>
            <person name="Ramasamy R.K."/>
            <person name="Rodriguez J.C."/>
            <person name="Van S.L."/>
            <person name="Yuan L."/>
            <person name="Wang Z."/>
            <person name="Xia Z."/>
            <person name="Xiao L."/>
            <person name="Anderson O.D."/>
            <person name="Ouyang S."/>
            <person name="Liang Y."/>
            <person name="Zimin A.V."/>
            <person name="Pertea G."/>
            <person name="Qi P."/>
            <person name="Bennetzen J.L."/>
            <person name="Dai X."/>
            <person name="Dawson M.W."/>
            <person name="Muller H.G."/>
            <person name="Kugler K."/>
            <person name="Rivarola-Duarte L."/>
            <person name="Spannagl M."/>
            <person name="Mayer K.F.X."/>
            <person name="Lu F.H."/>
            <person name="Bevan M.W."/>
            <person name="Leroy P."/>
            <person name="Li P."/>
            <person name="You F.M."/>
            <person name="Sun Q."/>
            <person name="Liu Z."/>
            <person name="Lyons E."/>
            <person name="Wicker T."/>
            <person name="Salzberg S.L."/>
            <person name="Devos K.M."/>
            <person name="Dvorak J."/>
        </authorList>
    </citation>
    <scope>NUCLEOTIDE SEQUENCE [LARGE SCALE GENOMIC DNA]</scope>
    <source>
        <strain evidence="2">cv. AL8/78</strain>
    </source>
</reference>
<dbReference type="PANTHER" id="PTHR14379">
    <property type="entry name" value="LIMKAIN B LKAP"/>
    <property type="match status" value="1"/>
</dbReference>
<dbReference type="Proteomes" id="UP000015105">
    <property type="component" value="Chromosome 2D"/>
</dbReference>
<feature type="domain" description="NYN" evidence="1">
    <location>
        <begin position="8"/>
        <end position="77"/>
    </location>
</feature>
<dbReference type="GO" id="GO:0004540">
    <property type="term" value="F:RNA nuclease activity"/>
    <property type="evidence" value="ECO:0007669"/>
    <property type="project" value="InterPro"/>
</dbReference>
<dbReference type="PANTHER" id="PTHR14379:SF3">
    <property type="entry name" value="MEIOSIS REGULATOR AND MRNA STABILITY FACTOR 1"/>
    <property type="match status" value="1"/>
</dbReference>
<dbReference type="InterPro" id="IPR021139">
    <property type="entry name" value="NYN"/>
</dbReference>
<accession>A0A453AZ18</accession>
<dbReference type="EnsemblPlants" id="AET2Gv20308600.20">
    <property type="protein sequence ID" value="AET2Gv20308600.20"/>
    <property type="gene ID" value="AET2Gv20308600"/>
</dbReference>
<organism evidence="2 3">
    <name type="scientific">Aegilops tauschii subsp. strangulata</name>
    <name type="common">Goatgrass</name>
    <dbReference type="NCBI Taxonomy" id="200361"/>
    <lineage>
        <taxon>Eukaryota</taxon>
        <taxon>Viridiplantae</taxon>
        <taxon>Streptophyta</taxon>
        <taxon>Embryophyta</taxon>
        <taxon>Tracheophyta</taxon>
        <taxon>Spermatophyta</taxon>
        <taxon>Magnoliopsida</taxon>
        <taxon>Liliopsida</taxon>
        <taxon>Poales</taxon>
        <taxon>Poaceae</taxon>
        <taxon>BOP clade</taxon>
        <taxon>Pooideae</taxon>
        <taxon>Triticodae</taxon>
        <taxon>Triticeae</taxon>
        <taxon>Triticinae</taxon>
        <taxon>Aegilops</taxon>
    </lineage>
</organism>
<evidence type="ECO:0000259" key="1">
    <source>
        <dbReference type="Pfam" id="PF01936"/>
    </source>
</evidence>
<proteinExistence type="predicted"/>